<dbReference type="EMBL" id="JAJBMB010000004">
    <property type="protein sequence ID" value="MCB5445767.1"/>
    <property type="molecule type" value="Genomic_DNA"/>
</dbReference>
<comment type="caution">
    <text evidence="1">The sequence shown here is derived from an EMBL/GenBank/DDBJ whole genome shotgun (WGS) entry which is preliminary data.</text>
</comment>
<dbReference type="RefSeq" id="WP_226913886.1">
    <property type="nucleotide sequence ID" value="NZ_BAABXU010000001.1"/>
</dbReference>
<evidence type="ECO:0000313" key="1">
    <source>
        <dbReference type="EMBL" id="MCB5445767.1"/>
    </source>
</evidence>
<protein>
    <submittedName>
        <fullName evidence="1">Uncharacterized protein</fullName>
    </submittedName>
</protein>
<evidence type="ECO:0000313" key="2">
    <source>
        <dbReference type="Proteomes" id="UP001299409"/>
    </source>
</evidence>
<dbReference type="Proteomes" id="UP001299409">
    <property type="component" value="Unassembled WGS sequence"/>
</dbReference>
<accession>A0ABS8CWE8</accession>
<organism evidence="1 2">
    <name type="scientific">Intestinibacter bartlettii</name>
    <dbReference type="NCBI Taxonomy" id="261299"/>
    <lineage>
        <taxon>Bacteria</taxon>
        <taxon>Bacillati</taxon>
        <taxon>Bacillota</taxon>
        <taxon>Clostridia</taxon>
        <taxon>Peptostreptococcales</taxon>
        <taxon>Peptostreptococcaceae</taxon>
        <taxon>Intestinibacter</taxon>
    </lineage>
</organism>
<proteinExistence type="predicted"/>
<keyword evidence="2" id="KW-1185">Reference proteome</keyword>
<gene>
    <name evidence="1" type="ORF">LIP50_06060</name>
</gene>
<sequence>MRFELSQNSNSKINEPTVEEITYKRNKPSKNSTMKDNLSNLEVIEIEHKFIAKKNIYKV</sequence>
<reference evidence="1 2" key="1">
    <citation type="submission" date="2021-10" db="EMBL/GenBank/DDBJ databases">
        <title>Collection of gut derived symbiotic bacterial strains cultured from healthy donors.</title>
        <authorList>
            <person name="Lin H."/>
            <person name="Littmann E."/>
            <person name="Claire K."/>
            <person name="Pamer E."/>
        </authorList>
    </citation>
    <scope>NUCLEOTIDE SEQUENCE [LARGE SCALE GENOMIC DNA]</scope>
    <source>
        <strain evidence="1 2">MSK.17.68</strain>
    </source>
</reference>
<name>A0ABS8CWE8_9FIRM</name>